<evidence type="ECO:0000313" key="1">
    <source>
        <dbReference type="EMBL" id="SEH14989.1"/>
    </source>
</evidence>
<accession>A0A1H6FW20</accession>
<protein>
    <submittedName>
        <fullName evidence="1">Uncharacterized protein</fullName>
    </submittedName>
</protein>
<dbReference type="STRING" id="29539.SAMN02745716_1804"/>
<dbReference type="AlphaFoldDB" id="A0A1H6FW20"/>
<reference evidence="2" key="1">
    <citation type="submission" date="2016-10" db="EMBL/GenBank/DDBJ databases">
        <authorList>
            <person name="Varghese N."/>
            <person name="Submissions S."/>
        </authorList>
    </citation>
    <scope>NUCLEOTIDE SEQUENCE [LARGE SCALE GENOMIC DNA]</scope>
    <source>
        <strain evidence="2">ATCC 35263</strain>
    </source>
</reference>
<dbReference type="OrthoDB" id="5243605at2"/>
<dbReference type="EMBL" id="FNWJ01000002">
    <property type="protein sequence ID" value="SEH14989.1"/>
    <property type="molecule type" value="Genomic_DNA"/>
</dbReference>
<name>A0A1H6FW20_THEAL</name>
<dbReference type="RefSeq" id="WP_093118304.1">
    <property type="nucleotide sequence ID" value="NZ_FNWJ01000002.1"/>
</dbReference>
<sequence>MRAPSGIESVRECRQCCAFCDRLVYPAGCVEAQCPFLYFYDDEASGRRYMGCLHKVFRGEIDVELFEQAQRTRQGFGGMRLAAHPLPLCRTGVERAYYGSGPAFECVNPDFWQEPDPLPGDGAFDLRDGLDR</sequence>
<dbReference type="Proteomes" id="UP000222056">
    <property type="component" value="Unassembled WGS sequence"/>
</dbReference>
<organism evidence="1 2">
    <name type="scientific">Thermoleophilum album</name>
    <dbReference type="NCBI Taxonomy" id="29539"/>
    <lineage>
        <taxon>Bacteria</taxon>
        <taxon>Bacillati</taxon>
        <taxon>Actinomycetota</taxon>
        <taxon>Thermoleophilia</taxon>
        <taxon>Thermoleophilales</taxon>
        <taxon>Thermoleophilaceae</taxon>
        <taxon>Thermoleophilum</taxon>
    </lineage>
</organism>
<keyword evidence="2" id="KW-1185">Reference proteome</keyword>
<proteinExistence type="predicted"/>
<evidence type="ECO:0000313" key="2">
    <source>
        <dbReference type="Proteomes" id="UP000222056"/>
    </source>
</evidence>
<gene>
    <name evidence="1" type="ORF">SAMN02745716_1804</name>
</gene>